<proteinExistence type="predicted"/>
<gene>
    <name evidence="2" type="ORF">IR213_12165</name>
</gene>
<protein>
    <submittedName>
        <fullName evidence="2">Uncharacterized protein</fullName>
    </submittedName>
</protein>
<dbReference type="EMBL" id="JADHEC010000028">
    <property type="protein sequence ID" value="MBF2709338.1"/>
    <property type="molecule type" value="Genomic_DNA"/>
</dbReference>
<name>A0A930XZW6_9FLAO</name>
<accession>A0A930XZW6</accession>
<keyword evidence="3" id="KW-1185">Reference proteome</keyword>
<keyword evidence="1" id="KW-0732">Signal</keyword>
<organism evidence="2 3">
    <name type="scientific">Flavobacterium soyangense</name>
    <dbReference type="NCBI Taxonomy" id="2023265"/>
    <lineage>
        <taxon>Bacteria</taxon>
        <taxon>Pseudomonadati</taxon>
        <taxon>Bacteroidota</taxon>
        <taxon>Flavobacteriia</taxon>
        <taxon>Flavobacteriales</taxon>
        <taxon>Flavobacteriaceae</taxon>
        <taxon>Flavobacterium</taxon>
    </lineage>
</organism>
<evidence type="ECO:0000313" key="2">
    <source>
        <dbReference type="EMBL" id="MBF2709338.1"/>
    </source>
</evidence>
<dbReference type="AlphaFoldDB" id="A0A930XZW6"/>
<feature type="chain" id="PRO_5037794945" evidence="1">
    <location>
        <begin position="21"/>
        <end position="127"/>
    </location>
</feature>
<reference evidence="2" key="1">
    <citation type="submission" date="2020-11" db="EMBL/GenBank/DDBJ databases">
        <title>Genome of Flavobacterium soyangense.</title>
        <authorList>
            <person name="Liu Q."/>
            <person name="Xin Y.-H."/>
        </authorList>
    </citation>
    <scope>NUCLEOTIDE SEQUENCE</scope>
    <source>
        <strain evidence="2">CGMCC 1.13493</strain>
    </source>
</reference>
<sequence length="127" mass="14776">MKLNKSILLILLLLSFISYSQNYTSKGYYIGDKKGYGDLQEIETKIIITNEEINISSKKGNQRYVISRRFEEETDKEGDKLTRLICDETPEGKTEIILSKLISQNNREQILIVFDNFVALYDIDKEK</sequence>
<dbReference type="RefSeq" id="WP_194312581.1">
    <property type="nucleotide sequence ID" value="NZ_JADHEC010000028.1"/>
</dbReference>
<evidence type="ECO:0000256" key="1">
    <source>
        <dbReference type="SAM" id="SignalP"/>
    </source>
</evidence>
<comment type="caution">
    <text evidence="2">The sequence shown here is derived from an EMBL/GenBank/DDBJ whole genome shotgun (WGS) entry which is preliminary data.</text>
</comment>
<dbReference type="Proteomes" id="UP000646211">
    <property type="component" value="Unassembled WGS sequence"/>
</dbReference>
<feature type="signal peptide" evidence="1">
    <location>
        <begin position="1"/>
        <end position="20"/>
    </location>
</feature>
<evidence type="ECO:0000313" key="3">
    <source>
        <dbReference type="Proteomes" id="UP000646211"/>
    </source>
</evidence>